<reference evidence="1" key="1">
    <citation type="submission" date="2020-10" db="EMBL/GenBank/DDBJ databases">
        <authorList>
            <person name="Gilroy R."/>
        </authorList>
    </citation>
    <scope>NUCLEOTIDE SEQUENCE</scope>
    <source>
        <strain evidence="1">11687</strain>
    </source>
</reference>
<dbReference type="NCBIfam" id="TIGR02841">
    <property type="entry name" value="spore_YyaC"/>
    <property type="match status" value="1"/>
</dbReference>
<protein>
    <submittedName>
        <fullName evidence="1">Spore protease YyaC</fullName>
    </submittedName>
</protein>
<dbReference type="EMBL" id="DVMZ01000002">
    <property type="protein sequence ID" value="HIU58462.1"/>
    <property type="molecule type" value="Genomic_DNA"/>
</dbReference>
<dbReference type="InterPro" id="IPR023430">
    <property type="entry name" value="Pept_HybD-like_dom_sf"/>
</dbReference>
<gene>
    <name evidence="1" type="primary">yyaC</name>
    <name evidence="1" type="ORF">IAC57_00020</name>
</gene>
<dbReference type="SUPFAM" id="SSF53163">
    <property type="entry name" value="HybD-like"/>
    <property type="match status" value="1"/>
</dbReference>
<comment type="caution">
    <text evidence="1">The sequence shown here is derived from an EMBL/GenBank/DDBJ whole genome shotgun (WGS) entry which is preliminary data.</text>
</comment>
<evidence type="ECO:0000313" key="1">
    <source>
        <dbReference type="EMBL" id="HIU58462.1"/>
    </source>
</evidence>
<accession>A0A9D1SG54</accession>
<organism evidence="1 2">
    <name type="scientific">Candidatus Scatosoma pullistercoris</name>
    <dbReference type="NCBI Taxonomy" id="2840934"/>
    <lineage>
        <taxon>Bacteria</taxon>
        <taxon>Bacillati</taxon>
        <taxon>Bacillota</taxon>
        <taxon>Clostridia</taxon>
        <taxon>Candidatus Scatosoma</taxon>
    </lineage>
</organism>
<dbReference type="Proteomes" id="UP000824081">
    <property type="component" value="Unassembled WGS sequence"/>
</dbReference>
<reference evidence="1" key="2">
    <citation type="journal article" date="2021" name="PeerJ">
        <title>Extensive microbial diversity within the chicken gut microbiome revealed by metagenomics and culture.</title>
        <authorList>
            <person name="Gilroy R."/>
            <person name="Ravi A."/>
            <person name="Getino M."/>
            <person name="Pursley I."/>
            <person name="Horton D.L."/>
            <person name="Alikhan N.F."/>
            <person name="Baker D."/>
            <person name="Gharbi K."/>
            <person name="Hall N."/>
            <person name="Watson M."/>
            <person name="Adriaenssens E.M."/>
            <person name="Foster-Nyarko E."/>
            <person name="Jarju S."/>
            <person name="Secka A."/>
            <person name="Antonio M."/>
            <person name="Oren A."/>
            <person name="Chaudhuri R.R."/>
            <person name="La Ragione R."/>
            <person name="Hildebrand F."/>
            <person name="Pallen M.J."/>
        </authorList>
    </citation>
    <scope>NUCLEOTIDE SEQUENCE</scope>
    <source>
        <strain evidence="1">11687</strain>
    </source>
</reference>
<name>A0A9D1SG54_9FIRM</name>
<proteinExistence type="predicted"/>
<dbReference type="Pfam" id="PF06866">
    <property type="entry name" value="DUF1256"/>
    <property type="match status" value="1"/>
</dbReference>
<sequence length="203" mass="21511">MEYCFNIFNRLAADGTAMAVDKFLHAPPASSRKTASAHPAAPPDDSPAAPVIVCVGSDLAIGDSLGPIVGSMLRYKTQGLDCFIYGTLKAPVTAKEIRYLRSFLKETHRGRKIIAVDAAVGSEGDIGLIKILDSPLRPGAGANKKLGCIGDISVLGIVAEKSLMNYGLLNTTRLNLVYSMAEIVSDGLSSLLWQAHGADRRVV</sequence>
<dbReference type="AlphaFoldDB" id="A0A9D1SG54"/>
<keyword evidence="1" id="KW-0645">Protease</keyword>
<dbReference type="GO" id="GO:0008233">
    <property type="term" value="F:peptidase activity"/>
    <property type="evidence" value="ECO:0007669"/>
    <property type="project" value="UniProtKB-KW"/>
</dbReference>
<evidence type="ECO:0000313" key="2">
    <source>
        <dbReference type="Proteomes" id="UP000824081"/>
    </source>
</evidence>
<keyword evidence="1" id="KW-0378">Hydrolase</keyword>
<dbReference type="InterPro" id="IPR009665">
    <property type="entry name" value="YyaC"/>
</dbReference>
<dbReference type="GO" id="GO:0006508">
    <property type="term" value="P:proteolysis"/>
    <property type="evidence" value="ECO:0007669"/>
    <property type="project" value="UniProtKB-KW"/>
</dbReference>